<dbReference type="HAMAP" id="MF_00839">
    <property type="entry name" value="HPF"/>
    <property type="match status" value="1"/>
</dbReference>
<dbReference type="FunFam" id="3.30.505.50:FF:000001">
    <property type="entry name" value="Ribosome hibernation promoting factor"/>
    <property type="match status" value="1"/>
</dbReference>
<dbReference type="GO" id="GO:0022627">
    <property type="term" value="C:cytosolic small ribosomal subunit"/>
    <property type="evidence" value="ECO:0007669"/>
    <property type="project" value="TreeGrafter"/>
</dbReference>
<evidence type="ECO:0000259" key="4">
    <source>
        <dbReference type="Pfam" id="PF16321"/>
    </source>
</evidence>
<keyword evidence="1 3" id="KW-0963">Cytoplasm</keyword>
<dbReference type="OrthoDB" id="9794975at2"/>
<dbReference type="EMBL" id="LGTC01000001">
    <property type="protein sequence ID" value="KNY29258.1"/>
    <property type="molecule type" value="Genomic_DNA"/>
</dbReference>
<feature type="domain" description="Sigma 54 modulation/S30EA ribosomal protein C-terminal" evidence="4">
    <location>
        <begin position="117"/>
        <end position="171"/>
    </location>
</feature>
<dbReference type="InterPro" id="IPR038416">
    <property type="entry name" value="Ribosom_S30AE_C_sf"/>
</dbReference>
<evidence type="ECO:0000256" key="2">
    <source>
        <dbReference type="ARBA" id="ARBA00022845"/>
    </source>
</evidence>
<dbReference type="Gene3D" id="3.30.160.100">
    <property type="entry name" value="Ribosome hibernation promotion factor-like"/>
    <property type="match status" value="1"/>
</dbReference>
<dbReference type="Proteomes" id="UP000036923">
    <property type="component" value="Unassembled WGS sequence"/>
</dbReference>
<dbReference type="GO" id="GO:0043024">
    <property type="term" value="F:ribosomal small subunit binding"/>
    <property type="evidence" value="ECO:0007669"/>
    <property type="project" value="TreeGrafter"/>
</dbReference>
<dbReference type="PATRIC" id="fig|398512.5.peg.4749"/>
<comment type="similarity">
    <text evidence="3">Belongs to the HPF/YfiA ribosome-associated protein family. Long HPF subfamily.</text>
</comment>
<accession>A0A0L6JTX7</accession>
<organism evidence="5 6">
    <name type="scientific">Pseudobacteroides cellulosolvens ATCC 35603 = DSM 2933</name>
    <dbReference type="NCBI Taxonomy" id="398512"/>
    <lineage>
        <taxon>Bacteria</taxon>
        <taxon>Bacillati</taxon>
        <taxon>Bacillota</taxon>
        <taxon>Clostridia</taxon>
        <taxon>Eubacteriales</taxon>
        <taxon>Oscillospiraceae</taxon>
        <taxon>Pseudobacteroides</taxon>
    </lineage>
</organism>
<dbReference type="InterPro" id="IPR050574">
    <property type="entry name" value="HPF/YfiA_ribosome-assoc"/>
</dbReference>
<dbReference type="Pfam" id="PF02482">
    <property type="entry name" value="Ribosomal_S30AE"/>
    <property type="match status" value="1"/>
</dbReference>
<dbReference type="NCBIfam" id="TIGR00741">
    <property type="entry name" value="yfiA"/>
    <property type="match status" value="1"/>
</dbReference>
<dbReference type="InterPro" id="IPR034694">
    <property type="entry name" value="HPF_long/plastid"/>
</dbReference>
<comment type="subunit">
    <text evidence="3">Interacts with 100S ribosomes.</text>
</comment>
<dbReference type="STRING" id="398512.Bccel_4532"/>
<keyword evidence="6" id="KW-1185">Reference proteome</keyword>
<dbReference type="RefSeq" id="WP_036944367.1">
    <property type="nucleotide sequence ID" value="NZ_JQKC01000028.1"/>
</dbReference>
<sequence>MKFIISGKNIEVTAALKEMVIKKIGRLEKFFHPNTEVHATMSVEKMRHILEVTISSNGLILRAEESTGDMYTSIDKVVDVIERQIVKNKTRLEKKLKAEALKAENVPSFAEVEEESDYKVLRSKKFAIKPMAIEEAILQMNLLGHEFFMFSNADTNQVNVVYRRKDGNYGLIEPEF</sequence>
<dbReference type="eggNOG" id="COG1544">
    <property type="taxonomic scope" value="Bacteria"/>
</dbReference>
<evidence type="ECO:0000256" key="3">
    <source>
        <dbReference type="HAMAP-Rule" id="MF_00839"/>
    </source>
</evidence>
<protein>
    <recommendedName>
        <fullName evidence="3">Ribosome hibernation promoting factor</fullName>
        <shortName evidence="3">HPF</shortName>
    </recommendedName>
</protein>
<comment type="subcellular location">
    <subcellularLocation>
        <location evidence="3">Cytoplasm</location>
    </subcellularLocation>
</comment>
<keyword evidence="5" id="KW-0687">Ribonucleoprotein</keyword>
<keyword evidence="2 3" id="KW-0810">Translation regulation</keyword>
<dbReference type="Pfam" id="PF16321">
    <property type="entry name" value="Ribosom_S30AE_C"/>
    <property type="match status" value="1"/>
</dbReference>
<dbReference type="InterPro" id="IPR036567">
    <property type="entry name" value="RHF-like"/>
</dbReference>
<gene>
    <name evidence="3" type="primary">hpf</name>
    <name evidence="5" type="ORF">Bccel_4532</name>
</gene>
<dbReference type="Gene3D" id="3.30.505.50">
    <property type="entry name" value="Sigma 54 modulation/S30EA ribosomal protein, C-terminal domain"/>
    <property type="match status" value="1"/>
</dbReference>
<comment type="caution">
    <text evidence="5">The sequence shown here is derived from an EMBL/GenBank/DDBJ whole genome shotgun (WGS) entry which is preliminary data.</text>
</comment>
<evidence type="ECO:0000313" key="6">
    <source>
        <dbReference type="Proteomes" id="UP000036923"/>
    </source>
</evidence>
<proteinExistence type="inferred from homology"/>
<name>A0A0L6JTX7_9FIRM</name>
<comment type="function">
    <text evidence="3">Required for dimerization of active 70S ribosomes into 100S ribosomes in stationary phase; 100S ribosomes are translationally inactive and sometimes present during exponential growth.</text>
</comment>
<dbReference type="GO" id="GO:0045900">
    <property type="term" value="P:negative regulation of translational elongation"/>
    <property type="evidence" value="ECO:0007669"/>
    <property type="project" value="TreeGrafter"/>
</dbReference>
<dbReference type="InterPro" id="IPR003489">
    <property type="entry name" value="RHF/RaiA"/>
</dbReference>
<dbReference type="PANTHER" id="PTHR33231:SF1">
    <property type="entry name" value="30S RIBOSOMAL PROTEIN"/>
    <property type="match status" value="1"/>
</dbReference>
<dbReference type="CDD" id="cd00552">
    <property type="entry name" value="RaiA"/>
    <property type="match status" value="1"/>
</dbReference>
<reference evidence="6" key="1">
    <citation type="submission" date="2015-07" db="EMBL/GenBank/DDBJ databases">
        <title>Near-Complete Genome Sequence of the Cellulolytic Bacterium Bacteroides (Pseudobacteroides) cellulosolvens ATCC 35603.</title>
        <authorList>
            <person name="Dassa B."/>
            <person name="Utturkar S.M."/>
            <person name="Klingeman D.M."/>
            <person name="Hurt R.A."/>
            <person name="Keller M."/>
            <person name="Xu J."/>
            <person name="Reddy Y.H.K."/>
            <person name="Borovok I."/>
            <person name="Grinberg I.R."/>
            <person name="Lamed R."/>
            <person name="Zhivin O."/>
            <person name="Bayer E.A."/>
            <person name="Brown S.D."/>
        </authorList>
    </citation>
    <scope>NUCLEOTIDE SEQUENCE [LARGE SCALE GENOMIC DNA]</scope>
    <source>
        <strain evidence="6">DSM 2933</strain>
    </source>
</reference>
<dbReference type="InterPro" id="IPR032528">
    <property type="entry name" value="Ribosom_S30AE_C"/>
</dbReference>
<dbReference type="PANTHER" id="PTHR33231">
    <property type="entry name" value="30S RIBOSOMAL PROTEIN"/>
    <property type="match status" value="1"/>
</dbReference>
<keyword evidence="5" id="KW-0689">Ribosomal protein</keyword>
<dbReference type="AlphaFoldDB" id="A0A0L6JTX7"/>
<dbReference type="SUPFAM" id="SSF69754">
    <property type="entry name" value="Ribosome binding protein Y (YfiA homologue)"/>
    <property type="match status" value="1"/>
</dbReference>
<evidence type="ECO:0000313" key="5">
    <source>
        <dbReference type="EMBL" id="KNY29258.1"/>
    </source>
</evidence>
<evidence type="ECO:0000256" key="1">
    <source>
        <dbReference type="ARBA" id="ARBA00022490"/>
    </source>
</evidence>